<gene>
    <name evidence="2" type="ORF">G5B91_33980</name>
</gene>
<sequence>MSPVVSILEKQESRYWWSALRWKVGYRMLLTSSALLSALAAIVAKLSIFEPQLGSDISSILAGCAAVMTTLMAVLNFETNSRLSQRSLHQIQVLLLGAKKSGANPDKLLESAQKVIEAQSREMDKLD</sequence>
<keyword evidence="1" id="KW-0472">Membrane</keyword>
<proteinExistence type="predicted"/>
<keyword evidence="1" id="KW-0812">Transmembrane</keyword>
<accession>A0A6G6J8X3</accession>
<feature type="transmembrane region" description="Helical" evidence="1">
    <location>
        <begin position="24"/>
        <end position="48"/>
    </location>
</feature>
<keyword evidence="2" id="KW-0614">Plasmid</keyword>
<reference evidence="2 3" key="1">
    <citation type="submission" date="2020-02" db="EMBL/GenBank/DDBJ databases">
        <title>Integrative conjugative elements (ICEs) and plasmids drive adaptation of Pseudomonas nitroreducens strain HBP1 to wastewater environment.</title>
        <authorList>
            <person name="Sentchilo V."/>
            <person name="Carraro N."/>
            <person name="Bertelli C."/>
            <person name="van der Meer J.R."/>
        </authorList>
    </citation>
    <scope>NUCLEOTIDE SEQUENCE [LARGE SCALE GENOMIC DNA]</scope>
    <source>
        <strain evidence="2 3">HBP1</strain>
        <plasmid evidence="3">ppnihbp1_1</plasmid>
    </source>
</reference>
<dbReference type="KEGG" id="pnt:G5B91_33980"/>
<evidence type="ECO:0000313" key="2">
    <source>
        <dbReference type="EMBL" id="QIE91653.1"/>
    </source>
</evidence>
<evidence type="ECO:0008006" key="4">
    <source>
        <dbReference type="Google" id="ProtNLM"/>
    </source>
</evidence>
<dbReference type="AlphaFoldDB" id="A0A6G6J8X3"/>
<geneLocation type="plasmid" evidence="3">
    <name>ppnihbp1_1</name>
</geneLocation>
<dbReference type="EMBL" id="CP049142">
    <property type="protein sequence ID" value="QIE91653.1"/>
    <property type="molecule type" value="Genomic_DNA"/>
</dbReference>
<dbReference type="Proteomes" id="UP000501063">
    <property type="component" value="Plasmid pPniHBP1_1"/>
</dbReference>
<keyword evidence="1" id="KW-1133">Transmembrane helix</keyword>
<name>A0A6G6J8X3_PSENT</name>
<feature type="transmembrane region" description="Helical" evidence="1">
    <location>
        <begin position="60"/>
        <end position="77"/>
    </location>
</feature>
<organism evidence="2 3">
    <name type="scientific">Pseudomonas nitroreducens</name>
    <dbReference type="NCBI Taxonomy" id="46680"/>
    <lineage>
        <taxon>Bacteria</taxon>
        <taxon>Pseudomonadati</taxon>
        <taxon>Pseudomonadota</taxon>
        <taxon>Gammaproteobacteria</taxon>
        <taxon>Pseudomonadales</taxon>
        <taxon>Pseudomonadaceae</taxon>
        <taxon>Pseudomonas</taxon>
    </lineage>
</organism>
<protein>
    <recommendedName>
        <fullName evidence="4">DUF4231 domain-containing protein</fullName>
    </recommendedName>
</protein>
<evidence type="ECO:0000256" key="1">
    <source>
        <dbReference type="SAM" id="Phobius"/>
    </source>
</evidence>
<evidence type="ECO:0000313" key="3">
    <source>
        <dbReference type="Proteomes" id="UP000501063"/>
    </source>
</evidence>